<dbReference type="InterPro" id="IPR011989">
    <property type="entry name" value="ARM-like"/>
</dbReference>
<feature type="compositionally biased region" description="Low complexity" evidence="1">
    <location>
        <begin position="78"/>
        <end position="97"/>
    </location>
</feature>
<dbReference type="Pfam" id="PF25598">
    <property type="entry name" value="ARM_PUB"/>
    <property type="match status" value="1"/>
</dbReference>
<evidence type="ECO:0000313" key="4">
    <source>
        <dbReference type="Proteomes" id="UP000188268"/>
    </source>
</evidence>
<dbReference type="SUPFAM" id="SSF48371">
    <property type="entry name" value="ARM repeat"/>
    <property type="match status" value="1"/>
</dbReference>
<feature type="compositionally biased region" description="Pro residues" evidence="1">
    <location>
        <begin position="35"/>
        <end position="74"/>
    </location>
</feature>
<dbReference type="AlphaFoldDB" id="A0A1R3GUW9"/>
<evidence type="ECO:0000256" key="1">
    <source>
        <dbReference type="SAM" id="MobiDB-lite"/>
    </source>
</evidence>
<accession>A0A1R3GUW9</accession>
<proteinExistence type="predicted"/>
<dbReference type="PANTHER" id="PTHR47873">
    <property type="entry name" value="ARM REPEAT SUPERFAMILY PROTEIN"/>
    <property type="match status" value="1"/>
</dbReference>
<dbReference type="InterPro" id="IPR016024">
    <property type="entry name" value="ARM-type_fold"/>
</dbReference>
<dbReference type="InterPro" id="IPR058678">
    <property type="entry name" value="ARM_PUB"/>
</dbReference>
<dbReference type="Gene3D" id="1.25.10.10">
    <property type="entry name" value="Leucine-rich Repeat Variant"/>
    <property type="match status" value="1"/>
</dbReference>
<evidence type="ECO:0000259" key="2">
    <source>
        <dbReference type="Pfam" id="PF25598"/>
    </source>
</evidence>
<feature type="compositionally biased region" description="Pro residues" evidence="1">
    <location>
        <begin position="123"/>
        <end position="134"/>
    </location>
</feature>
<dbReference type="STRING" id="210143.A0A1R3GUW9"/>
<organism evidence="3 4">
    <name type="scientific">Corchorus capsularis</name>
    <name type="common">Jute</name>
    <dbReference type="NCBI Taxonomy" id="210143"/>
    <lineage>
        <taxon>Eukaryota</taxon>
        <taxon>Viridiplantae</taxon>
        <taxon>Streptophyta</taxon>
        <taxon>Embryophyta</taxon>
        <taxon>Tracheophyta</taxon>
        <taxon>Spermatophyta</taxon>
        <taxon>Magnoliopsida</taxon>
        <taxon>eudicotyledons</taxon>
        <taxon>Gunneridae</taxon>
        <taxon>Pentapetalae</taxon>
        <taxon>rosids</taxon>
        <taxon>malvids</taxon>
        <taxon>Malvales</taxon>
        <taxon>Malvaceae</taxon>
        <taxon>Grewioideae</taxon>
        <taxon>Apeibeae</taxon>
        <taxon>Corchorus</taxon>
    </lineage>
</organism>
<protein>
    <recommendedName>
        <fullName evidence="2">U-box domain-containing protein</fullName>
    </recommendedName>
</protein>
<dbReference type="Proteomes" id="UP000188268">
    <property type="component" value="Unassembled WGS sequence"/>
</dbReference>
<dbReference type="OMA" id="FTQWKFP"/>
<dbReference type="Gramene" id="OMO61904">
    <property type="protein sequence ID" value="OMO61904"/>
    <property type="gene ID" value="CCACVL1_23165"/>
</dbReference>
<dbReference type="OrthoDB" id="1930451at2759"/>
<sequence>MKTHHHHPKLKTQPRPLFSCGFFRNCTEATLSPTTPHPPSLPVSSSEPPPSSPPPSSVLPHSSPPPPPPPPLPPLKNSSQQRPESSSSSSSSSASHSFTQWKFPIPTSPPLHHNPSHSTPHFQLPPPSPPPPPLSSANLQELFHIAEVQLSTGSQSEQLAALQLLDRSLVPNPPSDPICPPELMRGIVSNLKNKAGVKAATKILLALCLAEGNRHVAVEAGAVGAVVEVVTELEGAAAERALAALELMCTVPEGAAEVRSHALAVPVMVSVMGRLAGRGREYAISVISVIYGGGCVGGVSGEEEEEEMVPAPPEEVARAVVLALQGECTARGRRKGAQLLKTLQEYGRLDLTQDGNEGF</sequence>
<reference evidence="3 4" key="1">
    <citation type="submission" date="2013-09" db="EMBL/GenBank/DDBJ databases">
        <title>Corchorus capsularis genome sequencing.</title>
        <authorList>
            <person name="Alam M."/>
            <person name="Haque M.S."/>
            <person name="Islam M.S."/>
            <person name="Emdad E.M."/>
            <person name="Islam M.M."/>
            <person name="Ahmed B."/>
            <person name="Halim A."/>
            <person name="Hossen Q.M.M."/>
            <person name="Hossain M.Z."/>
            <person name="Ahmed R."/>
            <person name="Khan M.M."/>
            <person name="Islam R."/>
            <person name="Rashid M.M."/>
            <person name="Khan S.A."/>
            <person name="Rahman M.S."/>
            <person name="Alam M."/>
        </authorList>
    </citation>
    <scope>NUCLEOTIDE SEQUENCE [LARGE SCALE GENOMIC DNA]</scope>
    <source>
        <strain evidence="4">cv. CVL-1</strain>
        <tissue evidence="3">Whole seedling</tissue>
    </source>
</reference>
<dbReference type="EMBL" id="AWWV01013373">
    <property type="protein sequence ID" value="OMO61904.1"/>
    <property type="molecule type" value="Genomic_DNA"/>
</dbReference>
<name>A0A1R3GUW9_COCAP</name>
<feature type="region of interest" description="Disordered" evidence="1">
    <location>
        <begin position="28"/>
        <end position="137"/>
    </location>
</feature>
<gene>
    <name evidence="3" type="ORF">CCACVL1_23165</name>
</gene>
<dbReference type="PANTHER" id="PTHR47873:SF1">
    <property type="entry name" value="ARM REPEAT SUPERFAMILY PROTEIN"/>
    <property type="match status" value="1"/>
</dbReference>
<keyword evidence="4" id="KW-1185">Reference proteome</keyword>
<evidence type="ECO:0000313" key="3">
    <source>
        <dbReference type="EMBL" id="OMO61904.1"/>
    </source>
</evidence>
<comment type="caution">
    <text evidence="3">The sequence shown here is derived from an EMBL/GenBank/DDBJ whole genome shotgun (WGS) entry which is preliminary data.</text>
</comment>
<feature type="domain" description="U-box" evidence="2">
    <location>
        <begin position="183"/>
        <end position="344"/>
    </location>
</feature>